<evidence type="ECO:0000256" key="3">
    <source>
        <dbReference type="ARBA" id="ARBA00023015"/>
    </source>
</evidence>
<dbReference type="InterPro" id="IPR036864">
    <property type="entry name" value="Zn2-C6_fun-type_DNA-bd_sf"/>
</dbReference>
<gene>
    <name evidence="9" type="ORF">ASPVEDRAFT_489208</name>
</gene>
<dbReference type="EMBL" id="KV878126">
    <property type="protein sequence ID" value="OJI98976.1"/>
    <property type="molecule type" value="Genomic_DNA"/>
</dbReference>
<dbReference type="GO" id="GO:0008270">
    <property type="term" value="F:zinc ion binding"/>
    <property type="evidence" value="ECO:0007669"/>
    <property type="project" value="InterPro"/>
</dbReference>
<evidence type="ECO:0000313" key="9">
    <source>
        <dbReference type="EMBL" id="OJI98976.1"/>
    </source>
</evidence>
<evidence type="ECO:0000256" key="2">
    <source>
        <dbReference type="ARBA" id="ARBA00022833"/>
    </source>
</evidence>
<keyword evidence="6" id="KW-0539">Nucleus</keyword>
<evidence type="ECO:0000256" key="7">
    <source>
        <dbReference type="SAM" id="MobiDB-lite"/>
    </source>
</evidence>
<dbReference type="Gene3D" id="4.10.240.10">
    <property type="entry name" value="Zn(2)-C6 fungal-type DNA-binding domain"/>
    <property type="match status" value="1"/>
</dbReference>
<dbReference type="SMART" id="SM00066">
    <property type="entry name" value="GAL4"/>
    <property type="match status" value="1"/>
</dbReference>
<dbReference type="STRING" id="1036611.A0A1L9PBU5"/>
<dbReference type="AlphaFoldDB" id="A0A1L9PBU5"/>
<dbReference type="SUPFAM" id="SSF57701">
    <property type="entry name" value="Zn2/Cys6 DNA-binding domain"/>
    <property type="match status" value="1"/>
</dbReference>
<feature type="domain" description="Zn(2)-C6 fungal-type" evidence="8">
    <location>
        <begin position="9"/>
        <end position="40"/>
    </location>
</feature>
<evidence type="ECO:0000256" key="6">
    <source>
        <dbReference type="ARBA" id="ARBA00023242"/>
    </source>
</evidence>
<dbReference type="CDD" id="cd00067">
    <property type="entry name" value="GAL4"/>
    <property type="match status" value="1"/>
</dbReference>
<protein>
    <recommendedName>
        <fullName evidence="8">Zn(2)-C6 fungal-type domain-containing protein</fullName>
    </recommendedName>
</protein>
<evidence type="ECO:0000256" key="4">
    <source>
        <dbReference type="ARBA" id="ARBA00023125"/>
    </source>
</evidence>
<dbReference type="GO" id="GO:0006351">
    <property type="term" value="P:DNA-templated transcription"/>
    <property type="evidence" value="ECO:0007669"/>
    <property type="project" value="InterPro"/>
</dbReference>
<feature type="region of interest" description="Disordered" evidence="7">
    <location>
        <begin position="558"/>
        <end position="581"/>
    </location>
</feature>
<keyword evidence="4" id="KW-0238">DNA-binding</keyword>
<feature type="compositionally biased region" description="Acidic residues" evidence="7">
    <location>
        <begin position="562"/>
        <end position="574"/>
    </location>
</feature>
<feature type="compositionally biased region" description="Polar residues" evidence="7">
    <location>
        <begin position="79"/>
        <end position="94"/>
    </location>
</feature>
<dbReference type="InterPro" id="IPR001138">
    <property type="entry name" value="Zn2Cys6_DnaBD"/>
</dbReference>
<dbReference type="Pfam" id="PF00172">
    <property type="entry name" value="Zn_clus"/>
    <property type="match status" value="1"/>
</dbReference>
<feature type="compositionally biased region" description="Basic and acidic residues" evidence="7">
    <location>
        <begin position="64"/>
        <end position="77"/>
    </location>
</feature>
<dbReference type="SMART" id="SM00906">
    <property type="entry name" value="Fungal_trans"/>
    <property type="match status" value="1"/>
</dbReference>
<keyword evidence="2" id="KW-0862">Zinc</keyword>
<proteinExistence type="predicted"/>
<dbReference type="PANTHER" id="PTHR47171">
    <property type="entry name" value="FARA-RELATED"/>
    <property type="match status" value="1"/>
</dbReference>
<sequence length="649" mass="72608">MPPLRAKRACGFCRGRRIKCNVMESMPCHNCIAASTECHVMESARGKWPRSNKGRKAATPTVSDKAEDETRSSKLADETSPTQQTAVLQDDSSLDQLSTPYQDSEVYLGESTLLRAVHSDSTQTGPYRSNKSGLRYPLPAVAAVPEWEHQRRQRRLEMLTAEGAMIVPDKLVQGGLFEAYFKWFHICFPVVNKEAILRQSQAGDLSPMLCNAMMFIGVIHCKASKLKEIGLGNGEEARHLYYNRAKDLYDADFESNSLTQLQVMFLLSFWRAGPLLQKDCRYWLGAAITLAQKKAMHRSFGIPDVVQARLRKRIWWSIYVRERQCAAALGLPNRIRDEDCDVASLIPLDFDDIENASSPALAHNWEHVNYAIEMAKLAKFLGKIVWKEYTPNSDCSLAGGSQLKAELNGWYHQLPDDLRLGNETGGLFVGMLHMAYNNLLILLSRRAFIAAEQTGAHKESQIAYHAACRISRIAEDLLAEDLLGYGQIHLITCLFNALCIHTVNLRRVEGTSRLVAEHRAKICLYGLRELQKTWEVTNWILQLFFQYLDRSMARRLQTSGHEEDDAQAMPEAEEAPAAPGLPITIPITPRDAFIDPNELGIDMPLSMTFGSDSLNGTLLEGSDGFWSNALSSLDGITPVDLELLAGCLT</sequence>
<evidence type="ECO:0000259" key="8">
    <source>
        <dbReference type="PROSITE" id="PS50048"/>
    </source>
</evidence>
<accession>A0A1L9PBU5</accession>
<dbReference type="GO" id="GO:0003677">
    <property type="term" value="F:DNA binding"/>
    <property type="evidence" value="ECO:0007669"/>
    <property type="project" value="UniProtKB-KW"/>
</dbReference>
<dbReference type="OrthoDB" id="5121955at2759"/>
<dbReference type="VEuPathDB" id="FungiDB:ASPVEDRAFT_489208"/>
<keyword evidence="10" id="KW-1185">Reference proteome</keyword>
<keyword evidence="3" id="KW-0805">Transcription regulation</keyword>
<dbReference type="PROSITE" id="PS50048">
    <property type="entry name" value="ZN2_CY6_FUNGAL_2"/>
    <property type="match status" value="1"/>
</dbReference>
<keyword evidence="5" id="KW-0804">Transcription</keyword>
<feature type="compositionally biased region" description="Basic residues" evidence="7">
    <location>
        <begin position="47"/>
        <end position="56"/>
    </location>
</feature>
<dbReference type="PROSITE" id="PS00463">
    <property type="entry name" value="ZN2_CY6_FUNGAL_1"/>
    <property type="match status" value="1"/>
</dbReference>
<dbReference type="CDD" id="cd12148">
    <property type="entry name" value="fungal_TF_MHR"/>
    <property type="match status" value="1"/>
</dbReference>
<dbReference type="InterPro" id="IPR007219">
    <property type="entry name" value="XnlR_reg_dom"/>
</dbReference>
<feature type="region of interest" description="Disordered" evidence="7">
    <location>
        <begin position="45"/>
        <end position="94"/>
    </location>
</feature>
<evidence type="ECO:0000256" key="1">
    <source>
        <dbReference type="ARBA" id="ARBA00022723"/>
    </source>
</evidence>
<dbReference type="GO" id="GO:0000981">
    <property type="term" value="F:DNA-binding transcription factor activity, RNA polymerase II-specific"/>
    <property type="evidence" value="ECO:0007669"/>
    <property type="project" value="InterPro"/>
</dbReference>
<dbReference type="InterPro" id="IPR052073">
    <property type="entry name" value="Amide_Lactam_Regulators"/>
</dbReference>
<dbReference type="PANTHER" id="PTHR47171:SF1">
    <property type="entry name" value="ZN(II)2CYS6 TRANSCRIPTION FACTOR (EUROFUNG)"/>
    <property type="match status" value="1"/>
</dbReference>
<keyword evidence="1" id="KW-0479">Metal-binding</keyword>
<name>A0A1L9PBU5_ASPVE</name>
<dbReference type="Pfam" id="PF04082">
    <property type="entry name" value="Fungal_trans"/>
    <property type="match status" value="1"/>
</dbReference>
<evidence type="ECO:0000256" key="5">
    <source>
        <dbReference type="ARBA" id="ARBA00023163"/>
    </source>
</evidence>
<reference evidence="10" key="1">
    <citation type="journal article" date="2017" name="Genome Biol.">
        <title>Comparative genomics reveals high biological diversity and specific adaptations in the industrially and medically important fungal genus Aspergillus.</title>
        <authorList>
            <person name="de Vries R.P."/>
            <person name="Riley R."/>
            <person name="Wiebenga A."/>
            <person name="Aguilar-Osorio G."/>
            <person name="Amillis S."/>
            <person name="Uchima C.A."/>
            <person name="Anderluh G."/>
            <person name="Asadollahi M."/>
            <person name="Askin M."/>
            <person name="Barry K."/>
            <person name="Battaglia E."/>
            <person name="Bayram O."/>
            <person name="Benocci T."/>
            <person name="Braus-Stromeyer S.A."/>
            <person name="Caldana C."/>
            <person name="Canovas D."/>
            <person name="Cerqueira G.C."/>
            <person name="Chen F."/>
            <person name="Chen W."/>
            <person name="Choi C."/>
            <person name="Clum A."/>
            <person name="Dos Santos R.A."/>
            <person name="Damasio A.R."/>
            <person name="Diallinas G."/>
            <person name="Emri T."/>
            <person name="Fekete E."/>
            <person name="Flipphi M."/>
            <person name="Freyberg S."/>
            <person name="Gallo A."/>
            <person name="Gournas C."/>
            <person name="Habgood R."/>
            <person name="Hainaut M."/>
            <person name="Harispe M.L."/>
            <person name="Henrissat B."/>
            <person name="Hilden K.S."/>
            <person name="Hope R."/>
            <person name="Hossain A."/>
            <person name="Karabika E."/>
            <person name="Karaffa L."/>
            <person name="Karanyi Z."/>
            <person name="Krasevec N."/>
            <person name="Kuo A."/>
            <person name="Kusch H."/>
            <person name="LaButti K."/>
            <person name="Lagendijk E.L."/>
            <person name="Lapidus A."/>
            <person name="Levasseur A."/>
            <person name="Lindquist E."/>
            <person name="Lipzen A."/>
            <person name="Logrieco A.F."/>
            <person name="MacCabe A."/>
            <person name="Maekelae M.R."/>
            <person name="Malavazi I."/>
            <person name="Melin P."/>
            <person name="Meyer V."/>
            <person name="Mielnichuk N."/>
            <person name="Miskei M."/>
            <person name="Molnar A.P."/>
            <person name="Mule G."/>
            <person name="Ngan C.Y."/>
            <person name="Orejas M."/>
            <person name="Orosz E."/>
            <person name="Ouedraogo J.P."/>
            <person name="Overkamp K.M."/>
            <person name="Park H.-S."/>
            <person name="Perrone G."/>
            <person name="Piumi F."/>
            <person name="Punt P.J."/>
            <person name="Ram A.F."/>
            <person name="Ramon A."/>
            <person name="Rauscher S."/>
            <person name="Record E."/>
            <person name="Riano-Pachon D.M."/>
            <person name="Robert V."/>
            <person name="Roehrig J."/>
            <person name="Ruller R."/>
            <person name="Salamov A."/>
            <person name="Salih N.S."/>
            <person name="Samson R.A."/>
            <person name="Sandor E."/>
            <person name="Sanguinetti M."/>
            <person name="Schuetze T."/>
            <person name="Sepcic K."/>
            <person name="Shelest E."/>
            <person name="Sherlock G."/>
            <person name="Sophianopoulou V."/>
            <person name="Squina F.M."/>
            <person name="Sun H."/>
            <person name="Susca A."/>
            <person name="Todd R.B."/>
            <person name="Tsang A."/>
            <person name="Unkles S.E."/>
            <person name="van de Wiele N."/>
            <person name="van Rossen-Uffink D."/>
            <person name="Oliveira J.V."/>
            <person name="Vesth T.C."/>
            <person name="Visser J."/>
            <person name="Yu J.-H."/>
            <person name="Zhou M."/>
            <person name="Andersen M.R."/>
            <person name="Archer D.B."/>
            <person name="Baker S.E."/>
            <person name="Benoit I."/>
            <person name="Brakhage A.A."/>
            <person name="Braus G.H."/>
            <person name="Fischer R."/>
            <person name="Frisvad J.C."/>
            <person name="Goldman G.H."/>
            <person name="Houbraken J."/>
            <person name="Oakley B."/>
            <person name="Pocsi I."/>
            <person name="Scazzocchio C."/>
            <person name="Seiboth B."/>
            <person name="vanKuyk P.A."/>
            <person name="Wortman J."/>
            <person name="Dyer P.S."/>
            <person name="Grigoriev I.V."/>
        </authorList>
    </citation>
    <scope>NUCLEOTIDE SEQUENCE [LARGE SCALE GENOMIC DNA]</scope>
    <source>
        <strain evidence="10">CBS 583.65</strain>
    </source>
</reference>
<dbReference type="Proteomes" id="UP000184073">
    <property type="component" value="Unassembled WGS sequence"/>
</dbReference>
<dbReference type="GeneID" id="63729608"/>
<organism evidence="9 10">
    <name type="scientific">Aspergillus versicolor CBS 583.65</name>
    <dbReference type="NCBI Taxonomy" id="1036611"/>
    <lineage>
        <taxon>Eukaryota</taxon>
        <taxon>Fungi</taxon>
        <taxon>Dikarya</taxon>
        <taxon>Ascomycota</taxon>
        <taxon>Pezizomycotina</taxon>
        <taxon>Eurotiomycetes</taxon>
        <taxon>Eurotiomycetidae</taxon>
        <taxon>Eurotiales</taxon>
        <taxon>Aspergillaceae</taxon>
        <taxon>Aspergillus</taxon>
        <taxon>Aspergillus subgen. Nidulantes</taxon>
    </lineage>
</organism>
<evidence type="ECO:0000313" key="10">
    <source>
        <dbReference type="Proteomes" id="UP000184073"/>
    </source>
</evidence>
<dbReference type="RefSeq" id="XP_040664739.1">
    <property type="nucleotide sequence ID" value="XM_040814097.1"/>
</dbReference>